<evidence type="ECO:0000259" key="10">
    <source>
        <dbReference type="Pfam" id="PF25198"/>
    </source>
</evidence>
<dbReference type="PANTHER" id="PTHR35789:SF1">
    <property type="entry name" value="SPORE GERMINATION PROTEIN B3"/>
    <property type="match status" value="1"/>
</dbReference>
<evidence type="ECO:0000256" key="6">
    <source>
        <dbReference type="ARBA" id="ARBA00023139"/>
    </source>
</evidence>
<accession>A0A4Y9AF50</accession>
<evidence type="ECO:0000256" key="1">
    <source>
        <dbReference type="ARBA" id="ARBA00004635"/>
    </source>
</evidence>
<evidence type="ECO:0000259" key="9">
    <source>
        <dbReference type="Pfam" id="PF05504"/>
    </source>
</evidence>
<keyword evidence="7" id="KW-0449">Lipoprotein</keyword>
<dbReference type="PANTHER" id="PTHR35789">
    <property type="entry name" value="SPORE GERMINATION PROTEIN B3"/>
    <property type="match status" value="1"/>
</dbReference>
<dbReference type="InterPro" id="IPR008844">
    <property type="entry name" value="Spore_GerAC-like"/>
</dbReference>
<feature type="transmembrane region" description="Helical" evidence="8">
    <location>
        <begin position="36"/>
        <end position="53"/>
    </location>
</feature>
<comment type="caution">
    <text evidence="11">The sequence shown here is derived from an EMBL/GenBank/DDBJ whole genome shotgun (WGS) entry which is preliminary data.</text>
</comment>
<keyword evidence="3" id="KW-0309">Germination</keyword>
<evidence type="ECO:0000256" key="7">
    <source>
        <dbReference type="ARBA" id="ARBA00023288"/>
    </source>
</evidence>
<evidence type="ECO:0000256" key="5">
    <source>
        <dbReference type="ARBA" id="ARBA00023136"/>
    </source>
</evidence>
<dbReference type="InterPro" id="IPR057336">
    <property type="entry name" value="GerAC_N"/>
</dbReference>
<dbReference type="OrthoDB" id="2592518at2"/>
<dbReference type="Pfam" id="PF25198">
    <property type="entry name" value="Spore_GerAC_N"/>
    <property type="match status" value="1"/>
</dbReference>
<evidence type="ECO:0000313" key="11">
    <source>
        <dbReference type="EMBL" id="TFJ94446.1"/>
    </source>
</evidence>
<reference evidence="11 12" key="1">
    <citation type="submission" date="2019-03" db="EMBL/GenBank/DDBJ databases">
        <title>Genome sequence of Lentibacillus salicampi ATCC BAA-719.</title>
        <authorList>
            <person name="Maclea K.S."/>
            <person name="Simoes Junior M."/>
        </authorList>
    </citation>
    <scope>NUCLEOTIDE SEQUENCE [LARGE SCALE GENOMIC DNA]</scope>
    <source>
        <strain evidence="11 12">ATCC BAA-719</strain>
    </source>
</reference>
<evidence type="ECO:0000256" key="8">
    <source>
        <dbReference type="SAM" id="Phobius"/>
    </source>
</evidence>
<keyword evidence="12" id="KW-1185">Reference proteome</keyword>
<dbReference type="GO" id="GO:0009847">
    <property type="term" value="P:spore germination"/>
    <property type="evidence" value="ECO:0007669"/>
    <property type="project" value="InterPro"/>
</dbReference>
<evidence type="ECO:0000256" key="4">
    <source>
        <dbReference type="ARBA" id="ARBA00022729"/>
    </source>
</evidence>
<dbReference type="InterPro" id="IPR046953">
    <property type="entry name" value="Spore_GerAC-like_C"/>
</dbReference>
<keyword evidence="5 8" id="KW-0472">Membrane</keyword>
<keyword evidence="4" id="KW-0732">Signal</keyword>
<gene>
    <name evidence="11" type="ORF">E4U82_00575</name>
</gene>
<proteinExistence type="inferred from homology"/>
<protein>
    <submittedName>
        <fullName evidence="11">Ger(X)C family spore germination protein</fullName>
    </submittedName>
</protein>
<organism evidence="11 12">
    <name type="scientific">Lentibacillus salicampi</name>
    <dbReference type="NCBI Taxonomy" id="175306"/>
    <lineage>
        <taxon>Bacteria</taxon>
        <taxon>Bacillati</taxon>
        <taxon>Bacillota</taxon>
        <taxon>Bacilli</taxon>
        <taxon>Bacillales</taxon>
        <taxon>Bacillaceae</taxon>
        <taxon>Lentibacillus</taxon>
    </lineage>
</organism>
<comment type="subcellular location">
    <subcellularLocation>
        <location evidence="1">Membrane</location>
        <topology evidence="1">Lipid-anchor</topology>
    </subcellularLocation>
</comment>
<name>A0A4Y9AF50_9BACI</name>
<dbReference type="NCBIfam" id="TIGR02887">
    <property type="entry name" value="spore_ger_x_C"/>
    <property type="match status" value="1"/>
</dbReference>
<dbReference type="InterPro" id="IPR038501">
    <property type="entry name" value="Spore_GerAC_C_sf"/>
</dbReference>
<comment type="similarity">
    <text evidence="2">Belongs to the GerABKC lipoprotein family.</text>
</comment>
<evidence type="ECO:0000313" key="12">
    <source>
        <dbReference type="Proteomes" id="UP000298484"/>
    </source>
</evidence>
<dbReference type="EMBL" id="SRHY01000001">
    <property type="protein sequence ID" value="TFJ94446.1"/>
    <property type="molecule type" value="Genomic_DNA"/>
</dbReference>
<evidence type="ECO:0000256" key="2">
    <source>
        <dbReference type="ARBA" id="ARBA00007886"/>
    </source>
</evidence>
<evidence type="ECO:0000256" key="3">
    <source>
        <dbReference type="ARBA" id="ARBA00022544"/>
    </source>
</evidence>
<dbReference type="Proteomes" id="UP000298484">
    <property type="component" value="Unassembled WGS sequence"/>
</dbReference>
<feature type="domain" description="Spore germination protein N-terminal" evidence="10">
    <location>
        <begin position="55"/>
        <end position="220"/>
    </location>
</feature>
<dbReference type="GO" id="GO:0016020">
    <property type="term" value="C:membrane"/>
    <property type="evidence" value="ECO:0007669"/>
    <property type="project" value="UniProtKB-SubCell"/>
</dbReference>
<dbReference type="Gene3D" id="3.30.300.210">
    <property type="entry name" value="Nutrient germinant receptor protein C, domain 3"/>
    <property type="match status" value="1"/>
</dbReference>
<keyword evidence="6" id="KW-0564">Palmitate</keyword>
<dbReference type="Pfam" id="PF05504">
    <property type="entry name" value="Spore_GerAC"/>
    <property type="match status" value="1"/>
</dbReference>
<sequence>MIQPPGLGSCSCLFISLSCLSSTSFAGRCGKMYLKYIVFFVFVTASLLLNAFMPSKIIDQIQMITVIGFDATEEERVQGTVASPKYQQEGQVEDFIYTDTADTVYEDWVKLNAKATERLLNGKIKVVFYNQKLAAEGISDFIGFLTRDPSIGGNVSLAVTEGSTLDVINSATTTKGRGIFFADLFEHNIRHGNLPQINLKIFESALDSGTQDPFLPMLSIEKERPALTAIAFFKGDQYVDKLPIEHADVFKMLYEKNVSDGEYQYKSEEYIAAVENIETTKDVVFETNGGSGTVTINVNIRGAVREFTGQLPTTQKEKIERDIKQDIEKKANRLVSRFQELEIDPLGIEDDIKSGNRTYNQKHFKSAYPDMPIRVNAEVKITGYGIMR</sequence>
<dbReference type="AlphaFoldDB" id="A0A4Y9AF50"/>
<keyword evidence="8" id="KW-0812">Transmembrane</keyword>
<keyword evidence="8" id="KW-1133">Transmembrane helix</keyword>
<feature type="domain" description="Spore germination GerAC-like C-terminal" evidence="9">
    <location>
        <begin position="230"/>
        <end position="385"/>
    </location>
</feature>